<dbReference type="EMBL" id="CP045529">
    <property type="protein sequence ID" value="QFU98467.1"/>
    <property type="molecule type" value="Genomic_DNA"/>
</dbReference>
<evidence type="ECO:0000256" key="1">
    <source>
        <dbReference type="SAM" id="MobiDB-lite"/>
    </source>
</evidence>
<keyword evidence="4" id="KW-1185">Reference proteome</keyword>
<dbReference type="SUPFAM" id="SSF56059">
    <property type="entry name" value="Glutathione synthetase ATP-binding domain-like"/>
    <property type="match status" value="1"/>
</dbReference>
<gene>
    <name evidence="3" type="ORF">KDY119_01983</name>
</gene>
<feature type="region of interest" description="Disordered" evidence="1">
    <location>
        <begin position="84"/>
        <end position="103"/>
    </location>
</feature>
<dbReference type="PROSITE" id="PS51186">
    <property type="entry name" value="GNAT"/>
    <property type="match status" value="1"/>
</dbReference>
<dbReference type="SUPFAM" id="SSF51735">
    <property type="entry name" value="NAD(P)-binding Rossmann-fold domains"/>
    <property type="match status" value="1"/>
</dbReference>
<dbReference type="GO" id="GO:0005524">
    <property type="term" value="F:ATP binding"/>
    <property type="evidence" value="ECO:0007669"/>
    <property type="project" value="InterPro"/>
</dbReference>
<dbReference type="CDD" id="cd04301">
    <property type="entry name" value="NAT_SF"/>
    <property type="match status" value="1"/>
</dbReference>
<dbReference type="Pfam" id="PF13549">
    <property type="entry name" value="ATP-grasp_5"/>
    <property type="match status" value="1"/>
</dbReference>
<keyword evidence="3" id="KW-0808">Transferase</keyword>
<dbReference type="OrthoDB" id="190266at2"/>
<protein>
    <submittedName>
        <fullName evidence="3">Acetyltransferase Pat</fullName>
    </submittedName>
</protein>
<dbReference type="Pfam" id="PF13380">
    <property type="entry name" value="CoA_binding_2"/>
    <property type="match status" value="1"/>
</dbReference>
<dbReference type="PANTHER" id="PTHR42793">
    <property type="entry name" value="COA BINDING DOMAIN CONTAINING PROTEIN"/>
    <property type="match status" value="1"/>
</dbReference>
<dbReference type="Pfam" id="PF13607">
    <property type="entry name" value="Succ_CoA_lig"/>
    <property type="match status" value="1"/>
</dbReference>
<accession>A0A5P9QAL5</accession>
<dbReference type="Gene3D" id="3.40.50.720">
    <property type="entry name" value="NAD(P)-binding Rossmann-like Domain"/>
    <property type="match status" value="1"/>
</dbReference>
<evidence type="ECO:0000313" key="3">
    <source>
        <dbReference type="EMBL" id="QFU98467.1"/>
    </source>
</evidence>
<dbReference type="Pfam" id="PF00583">
    <property type="entry name" value="Acetyltransf_1"/>
    <property type="match status" value="1"/>
</dbReference>
<evidence type="ECO:0000259" key="2">
    <source>
        <dbReference type="PROSITE" id="PS51186"/>
    </source>
</evidence>
<dbReference type="InterPro" id="IPR003781">
    <property type="entry name" value="CoA-bd"/>
</dbReference>
<dbReference type="InterPro" id="IPR016181">
    <property type="entry name" value="Acyl_CoA_acyltransferase"/>
</dbReference>
<proteinExistence type="predicted"/>
<name>A0A5P9QAL5_9MICO</name>
<dbReference type="Gene3D" id="3.40.630.30">
    <property type="match status" value="1"/>
</dbReference>
<organism evidence="3 4">
    <name type="scientific">Luteimicrobium xylanilyticum</name>
    <dbReference type="NCBI Taxonomy" id="1133546"/>
    <lineage>
        <taxon>Bacteria</taxon>
        <taxon>Bacillati</taxon>
        <taxon>Actinomycetota</taxon>
        <taxon>Actinomycetes</taxon>
        <taxon>Micrococcales</taxon>
        <taxon>Luteimicrobium</taxon>
    </lineage>
</organism>
<dbReference type="AlphaFoldDB" id="A0A5P9QAL5"/>
<dbReference type="InterPro" id="IPR016102">
    <property type="entry name" value="Succinyl-CoA_synth-like"/>
</dbReference>
<reference evidence="3 4" key="1">
    <citation type="submission" date="2019-10" db="EMBL/GenBank/DDBJ databases">
        <title>Genome sequence of Luteimicrobium xylanilyticum HY-24.</title>
        <authorList>
            <person name="Kim D.Y."/>
            <person name="Park H.-Y."/>
        </authorList>
    </citation>
    <scope>NUCLEOTIDE SEQUENCE [LARGE SCALE GENOMIC DNA]</scope>
    <source>
        <strain evidence="3 4">HY-24</strain>
    </source>
</reference>
<dbReference type="RefSeq" id="WP_153022259.1">
    <property type="nucleotide sequence ID" value="NZ_BAABIH010000002.1"/>
</dbReference>
<dbReference type="InterPro" id="IPR013815">
    <property type="entry name" value="ATP_grasp_subdomain_1"/>
</dbReference>
<evidence type="ECO:0000313" key="4">
    <source>
        <dbReference type="Proteomes" id="UP000326702"/>
    </source>
</evidence>
<dbReference type="InterPro" id="IPR036291">
    <property type="entry name" value="NAD(P)-bd_dom_sf"/>
</dbReference>
<dbReference type="PANTHER" id="PTHR42793:SF1">
    <property type="entry name" value="PEPTIDYL-LYSINE N-ACETYLTRANSFERASE PATZ"/>
    <property type="match status" value="1"/>
</dbReference>
<dbReference type="GO" id="GO:0016747">
    <property type="term" value="F:acyltransferase activity, transferring groups other than amino-acyl groups"/>
    <property type="evidence" value="ECO:0007669"/>
    <property type="project" value="InterPro"/>
</dbReference>
<dbReference type="SUPFAM" id="SSF55729">
    <property type="entry name" value="Acyl-CoA N-acyltransferases (Nat)"/>
    <property type="match status" value="1"/>
</dbReference>
<dbReference type="InterPro" id="IPR032875">
    <property type="entry name" value="Succ_CoA_lig_flav_dom"/>
</dbReference>
<sequence>MSEPAAPPYPEEWEADVVLRDGTTAHVRPIRPSDADALQRFHVGQSQRSVYLRFFAAMERLSDRDLRRFTHVDHHDRVALIAVASTPTGGGNPADDAPDGDDSPLGEEIIGVARFDRTAPHEAEVAFNIADAHQGRGLGSVLLEHIAAAARERGVERFTADVLPQNGRMLAVFREAGYDVSQRVDDGVVSVSVDLDPTERSREVMADRERRAEARSMQTLLDAHAVLVVTSPALPADAVERRFADAVVTGALAGPGDATFDVVGTGREAGEALPGVAFHDRLETATGPYDLAVLALAPEQVLAIVPALARRGVRGLVVLSGGFAELGPDGLVRQLELVRRAHTAGMRVIGPASYGLLRRTPGYRIDVSLATDPPPDGTVGLFCQSAPTAVTLLATVRRRGLGVSTFLSAGNRADVSGNDMMQFWSEDPSTAVACLSLESIGNPRKFSRIARRLASAKPVVVVAAGQSGGFAPPGHAVRRGHVPRRALEEIMRQAGVIRADNTHQMVDLAQLLAHQPLPAGRRVGIVGSSPSLVSAVADAAEAAGLVVACRASVEREDASPDRIRAALDVVFADGACDVVVAVNVPTVRVDLAWLAGELAARAAASGRPTLVSAVGFHGLTDAFTHTTPDGVTHRVPAYSTPEDAVWAVAAVARYARWRAEDHGTHVAYPDADRDAARDIVESAAPGPLPAPDLARLLACYGVTLWPATPVEDADEAVAAARALGYPVALKATSEALRHRADLGGVRLDVTSDDEVRAGLHTLRATILDNLGPGAFAEGRPPFEVQRMAEAGVACVVRSGEDPLYGPVVSFGLSGDAVDLLGDIAYGVPPLTDVDVAAMIRRVRAAPRLFGYRGAPGVDVTALEDLVGRVSVLADDLPEIASLELAPVVVAPHGLAVLGARATLAPPRRVDALRRALPMLSGPAT</sequence>
<feature type="domain" description="N-acetyltransferase" evidence="2">
    <location>
        <begin position="64"/>
        <end position="196"/>
    </location>
</feature>
<dbReference type="Proteomes" id="UP000326702">
    <property type="component" value="Chromosome"/>
</dbReference>
<dbReference type="KEGG" id="lxl:KDY119_01983"/>
<dbReference type="SUPFAM" id="SSF52210">
    <property type="entry name" value="Succinyl-CoA synthetase domains"/>
    <property type="match status" value="2"/>
</dbReference>
<dbReference type="Gene3D" id="3.30.1490.20">
    <property type="entry name" value="ATP-grasp fold, A domain"/>
    <property type="match status" value="1"/>
</dbReference>
<dbReference type="InterPro" id="IPR000182">
    <property type="entry name" value="GNAT_dom"/>
</dbReference>
<dbReference type="Gene3D" id="3.40.50.261">
    <property type="entry name" value="Succinyl-CoA synthetase domains"/>
    <property type="match status" value="2"/>
</dbReference>
<dbReference type="Gene3D" id="3.30.470.20">
    <property type="entry name" value="ATP-grasp fold, B domain"/>
    <property type="match status" value="1"/>
</dbReference>